<evidence type="ECO:0000256" key="6">
    <source>
        <dbReference type="ARBA" id="ARBA00023098"/>
    </source>
</evidence>
<dbReference type="InParanoid" id="A0A078A3J2"/>
<evidence type="ECO:0000259" key="9">
    <source>
        <dbReference type="SMART" id="SM00563"/>
    </source>
</evidence>
<dbReference type="InterPro" id="IPR002123">
    <property type="entry name" value="Plipid/glycerol_acylTrfase"/>
</dbReference>
<evidence type="ECO:0000256" key="1">
    <source>
        <dbReference type="ARBA" id="ARBA00004370"/>
    </source>
</evidence>
<evidence type="ECO:0000256" key="7">
    <source>
        <dbReference type="ARBA" id="ARBA00023136"/>
    </source>
</evidence>
<dbReference type="SMART" id="SM00563">
    <property type="entry name" value="PlsC"/>
    <property type="match status" value="1"/>
</dbReference>
<keyword evidence="5" id="KW-1133">Transmembrane helix</keyword>
<dbReference type="Proteomes" id="UP000039865">
    <property type="component" value="Unassembled WGS sequence"/>
</dbReference>
<dbReference type="GO" id="GO:0006629">
    <property type="term" value="P:lipid metabolic process"/>
    <property type="evidence" value="ECO:0007669"/>
    <property type="project" value="UniProtKB-KW"/>
</dbReference>
<dbReference type="PANTHER" id="PTHR23063">
    <property type="entry name" value="PHOSPHOLIPID ACYLTRANSFERASE"/>
    <property type="match status" value="1"/>
</dbReference>
<organism evidence="10 11">
    <name type="scientific">Stylonychia lemnae</name>
    <name type="common">Ciliate</name>
    <dbReference type="NCBI Taxonomy" id="5949"/>
    <lineage>
        <taxon>Eukaryota</taxon>
        <taxon>Sar</taxon>
        <taxon>Alveolata</taxon>
        <taxon>Ciliophora</taxon>
        <taxon>Intramacronucleata</taxon>
        <taxon>Spirotrichea</taxon>
        <taxon>Stichotrichia</taxon>
        <taxon>Sporadotrichida</taxon>
        <taxon>Oxytrichidae</taxon>
        <taxon>Stylonychinae</taxon>
        <taxon>Stylonychia</taxon>
    </lineage>
</organism>
<keyword evidence="4" id="KW-0812">Transmembrane</keyword>
<evidence type="ECO:0000256" key="8">
    <source>
        <dbReference type="ARBA" id="ARBA00023315"/>
    </source>
</evidence>
<evidence type="ECO:0000256" key="4">
    <source>
        <dbReference type="ARBA" id="ARBA00022692"/>
    </source>
</evidence>
<evidence type="ECO:0000256" key="3">
    <source>
        <dbReference type="ARBA" id="ARBA00022679"/>
    </source>
</evidence>
<dbReference type="EMBL" id="CCKQ01005507">
    <property type="protein sequence ID" value="CDW76747.1"/>
    <property type="molecule type" value="Genomic_DNA"/>
</dbReference>
<dbReference type="SUPFAM" id="SSF69593">
    <property type="entry name" value="Glycerol-3-phosphate (1)-acyltransferase"/>
    <property type="match status" value="1"/>
</dbReference>
<keyword evidence="7" id="KW-0472">Membrane</keyword>
<keyword evidence="3 10" id="KW-0808">Transferase</keyword>
<gene>
    <name evidence="10" type="primary">Contig5011.g5363</name>
    <name evidence="10" type="ORF">STYLEM_5708</name>
</gene>
<dbReference type="GO" id="GO:0016020">
    <property type="term" value="C:membrane"/>
    <property type="evidence" value="ECO:0007669"/>
    <property type="project" value="UniProtKB-SubCell"/>
</dbReference>
<comment type="similarity">
    <text evidence="2">Belongs to the 1-acyl-sn-glycerol-3-phosphate acyltransferase family.</text>
</comment>
<keyword evidence="8 10" id="KW-0012">Acyltransferase</keyword>
<accession>A0A078A3J2</accession>
<dbReference type="GO" id="GO:0016746">
    <property type="term" value="F:acyltransferase activity"/>
    <property type="evidence" value="ECO:0007669"/>
    <property type="project" value="UniProtKB-KW"/>
</dbReference>
<dbReference type="PANTHER" id="PTHR23063:SF52">
    <property type="entry name" value="LYSOPHOSPHATIDYLCHOLINE ACYLTRANSFERASE"/>
    <property type="match status" value="1"/>
</dbReference>
<keyword evidence="11" id="KW-1185">Reference proteome</keyword>
<proteinExistence type="inferred from homology"/>
<evidence type="ECO:0000313" key="10">
    <source>
        <dbReference type="EMBL" id="CDW76747.1"/>
    </source>
</evidence>
<comment type="subcellular location">
    <subcellularLocation>
        <location evidence="1">Membrane</location>
    </subcellularLocation>
</comment>
<sequence length="281" mass="32597">MLTILFISIFVLQTAFGIYLFEKSWKKTQPLRDIDQQFEEKYPAFRRRDRWALTALTIPVKVRKVDFDYSEYLGQNYKESQIIPAHGPSAIVAGGHTCFADTIAMISKYECNFAAKQSLEHWPLLGLIVNRMKLIEKTGQYTKLAIYPEGSTANGEFILPLKRGAFLSNTSILPIILNYKSNKISIAKDSIYQKWLLFLSSMEFFDVSCEIIECPIFIPNDYLYQKHKNQGQEKWEIYAWAIRDIYSKASGKQKLDVPLKQKLEYENLKKEMGQSKRTKGE</sequence>
<name>A0A078A3J2_STYLE</name>
<feature type="domain" description="Phospholipid/glycerol acyltransferase" evidence="9">
    <location>
        <begin position="90"/>
        <end position="180"/>
    </location>
</feature>
<dbReference type="AlphaFoldDB" id="A0A078A3J2"/>
<evidence type="ECO:0000256" key="5">
    <source>
        <dbReference type="ARBA" id="ARBA00022989"/>
    </source>
</evidence>
<reference evidence="10 11" key="1">
    <citation type="submission" date="2014-06" db="EMBL/GenBank/DDBJ databases">
        <authorList>
            <person name="Swart Estienne"/>
        </authorList>
    </citation>
    <scope>NUCLEOTIDE SEQUENCE [LARGE SCALE GENOMIC DNA]</scope>
    <source>
        <strain evidence="10 11">130c</strain>
    </source>
</reference>
<evidence type="ECO:0000256" key="2">
    <source>
        <dbReference type="ARBA" id="ARBA00008655"/>
    </source>
</evidence>
<protein>
    <submittedName>
        <fullName evidence="10">Acyltransferase family protein</fullName>
    </submittedName>
</protein>
<evidence type="ECO:0000313" key="11">
    <source>
        <dbReference type="Proteomes" id="UP000039865"/>
    </source>
</evidence>
<dbReference type="OrthoDB" id="272512at2759"/>
<keyword evidence="6" id="KW-0443">Lipid metabolism</keyword>